<dbReference type="InterPro" id="IPR025269">
    <property type="entry name" value="SAM-like_dom"/>
</dbReference>
<dbReference type="SUPFAM" id="SSF56349">
    <property type="entry name" value="DNA breaking-rejoining enzymes"/>
    <property type="match status" value="1"/>
</dbReference>
<dbReference type="GO" id="GO:0006310">
    <property type="term" value="P:DNA recombination"/>
    <property type="evidence" value="ECO:0007669"/>
    <property type="project" value="UniProtKB-KW"/>
</dbReference>
<keyword evidence="3 5" id="KW-0238">DNA-binding</keyword>
<protein>
    <submittedName>
        <fullName evidence="8">Phage integrase family protein</fullName>
    </submittedName>
</protein>
<comment type="similarity">
    <text evidence="1">Belongs to the 'phage' integrase family.</text>
</comment>
<evidence type="ECO:0000256" key="3">
    <source>
        <dbReference type="ARBA" id="ARBA00023125"/>
    </source>
</evidence>
<sequence length="413" mass="48270">MEKKIGKLSIRVLLNTHRRNDCEIYPLIIRVVYHRRKSEYSLGWKIHTSNFSADRERVVYSSTGNLKRKDLGLINDAISQERERLLKIFAFLQQNMPGFSLSQLMDKYRMERNLRYVDAFIVREIERLRQEGRSGTAGLYLSGLYSLRRFLRGQKITFRELTYCFLTDYIHFLRMRGISENTVNMYIRNLRAVYNKAQKQGINMGCESPFRELKLQTQETAKRALCKHDIARIVSVDLSSEPLLDRARDLFMFSFYARGMPFVDIVFLKHDSIINGIIYYERNKTGQRMQVRVIPPLAALIEKYRSSYPYVLPYITSFSDRTSYMQYRYALGNVNRLLKRLGRRLPLPLVLTTYVARHSWATIAKEEGFSIASISEGLGHTSEATTQIYLQSFNSEVIDKINEQVVASIGRHI</sequence>
<accession>A0A015TP64</accession>
<dbReference type="Proteomes" id="UP000020529">
    <property type="component" value="Unassembled WGS sequence"/>
</dbReference>
<reference evidence="8 9" key="1">
    <citation type="submission" date="2014-02" db="EMBL/GenBank/DDBJ databases">
        <authorList>
            <person name="Sears C."/>
            <person name="Carroll K."/>
            <person name="Sack B.R."/>
            <person name="Qadri F."/>
            <person name="Myers L.L."/>
            <person name="Chung G.-T."/>
            <person name="Escheverria P."/>
            <person name="Fraser C.M."/>
            <person name="Sadzewicz L."/>
            <person name="Shefchek K.A."/>
            <person name="Tallon L."/>
            <person name="Das S.P."/>
            <person name="Daugherty S."/>
            <person name="Mongodin E.F."/>
        </authorList>
    </citation>
    <scope>NUCLEOTIDE SEQUENCE [LARGE SCALE GENOMIC DNA]</scope>
    <source>
        <strain evidence="9">3988T(B)14</strain>
    </source>
</reference>
<dbReference type="Gene3D" id="1.10.150.130">
    <property type="match status" value="1"/>
</dbReference>
<dbReference type="GO" id="GO:0003677">
    <property type="term" value="F:DNA binding"/>
    <property type="evidence" value="ECO:0007669"/>
    <property type="project" value="UniProtKB-UniRule"/>
</dbReference>
<feature type="domain" description="Tyr recombinase" evidence="6">
    <location>
        <begin position="220"/>
        <end position="402"/>
    </location>
</feature>
<name>A0A015TP64_BACFG</name>
<dbReference type="PROSITE" id="PS51898">
    <property type="entry name" value="TYR_RECOMBINASE"/>
    <property type="match status" value="1"/>
</dbReference>
<dbReference type="Pfam" id="PF17293">
    <property type="entry name" value="Arm-DNA-bind_5"/>
    <property type="match status" value="1"/>
</dbReference>
<comment type="caution">
    <text evidence="8">The sequence shown here is derived from an EMBL/GenBank/DDBJ whole genome shotgun (WGS) entry which is preliminary data.</text>
</comment>
<evidence type="ECO:0000256" key="5">
    <source>
        <dbReference type="PROSITE-ProRule" id="PRU01248"/>
    </source>
</evidence>
<dbReference type="InterPro" id="IPR011010">
    <property type="entry name" value="DNA_brk_join_enz"/>
</dbReference>
<evidence type="ECO:0000256" key="2">
    <source>
        <dbReference type="ARBA" id="ARBA00022908"/>
    </source>
</evidence>
<dbReference type="InterPro" id="IPR044068">
    <property type="entry name" value="CB"/>
</dbReference>
<dbReference type="RefSeq" id="WP_032577203.1">
    <property type="nucleotide sequence ID" value="NZ_JGCY01000404.1"/>
</dbReference>
<gene>
    <name evidence="8" type="ORF">M124_3809</name>
</gene>
<dbReference type="InterPro" id="IPR010998">
    <property type="entry name" value="Integrase_recombinase_N"/>
</dbReference>
<dbReference type="PANTHER" id="PTHR30349:SF64">
    <property type="entry name" value="PROPHAGE INTEGRASE INTD-RELATED"/>
    <property type="match status" value="1"/>
</dbReference>
<dbReference type="InterPro" id="IPR035386">
    <property type="entry name" value="Arm-DNA-bind_5"/>
</dbReference>
<dbReference type="Gene3D" id="1.10.443.10">
    <property type="entry name" value="Intergrase catalytic core"/>
    <property type="match status" value="1"/>
</dbReference>
<dbReference type="Pfam" id="PF13102">
    <property type="entry name" value="Phage_int_SAM_5"/>
    <property type="match status" value="1"/>
</dbReference>
<evidence type="ECO:0000256" key="1">
    <source>
        <dbReference type="ARBA" id="ARBA00008857"/>
    </source>
</evidence>
<dbReference type="InterPro" id="IPR002104">
    <property type="entry name" value="Integrase_catalytic"/>
</dbReference>
<organism evidence="8 9">
    <name type="scientific">Bacteroides fragilis str. 3988T(B)14</name>
    <dbReference type="NCBI Taxonomy" id="1339315"/>
    <lineage>
        <taxon>Bacteria</taxon>
        <taxon>Pseudomonadati</taxon>
        <taxon>Bacteroidota</taxon>
        <taxon>Bacteroidia</taxon>
        <taxon>Bacteroidales</taxon>
        <taxon>Bacteroidaceae</taxon>
        <taxon>Bacteroides</taxon>
    </lineage>
</organism>
<keyword evidence="2" id="KW-0229">DNA integration</keyword>
<dbReference type="AlphaFoldDB" id="A0A015TP64"/>
<feature type="domain" description="Core-binding (CB)" evidence="7">
    <location>
        <begin position="115"/>
        <end position="198"/>
    </location>
</feature>
<dbReference type="InterPro" id="IPR050090">
    <property type="entry name" value="Tyrosine_recombinase_XerCD"/>
</dbReference>
<evidence type="ECO:0000259" key="7">
    <source>
        <dbReference type="PROSITE" id="PS51900"/>
    </source>
</evidence>
<dbReference type="PATRIC" id="fig|1339315.3.peg.4444"/>
<dbReference type="EMBL" id="JGCY01000404">
    <property type="protein sequence ID" value="EXY72466.1"/>
    <property type="molecule type" value="Genomic_DNA"/>
</dbReference>
<dbReference type="GO" id="GO:0015074">
    <property type="term" value="P:DNA integration"/>
    <property type="evidence" value="ECO:0007669"/>
    <property type="project" value="UniProtKB-KW"/>
</dbReference>
<evidence type="ECO:0000256" key="4">
    <source>
        <dbReference type="ARBA" id="ARBA00023172"/>
    </source>
</evidence>
<keyword evidence="4" id="KW-0233">DNA recombination</keyword>
<dbReference type="InterPro" id="IPR013762">
    <property type="entry name" value="Integrase-like_cat_sf"/>
</dbReference>
<dbReference type="Pfam" id="PF00589">
    <property type="entry name" value="Phage_integrase"/>
    <property type="match status" value="1"/>
</dbReference>
<proteinExistence type="inferred from homology"/>
<evidence type="ECO:0000313" key="8">
    <source>
        <dbReference type="EMBL" id="EXY72466.1"/>
    </source>
</evidence>
<evidence type="ECO:0000313" key="9">
    <source>
        <dbReference type="Proteomes" id="UP000020529"/>
    </source>
</evidence>
<dbReference type="PROSITE" id="PS51900">
    <property type="entry name" value="CB"/>
    <property type="match status" value="1"/>
</dbReference>
<evidence type="ECO:0000259" key="6">
    <source>
        <dbReference type="PROSITE" id="PS51898"/>
    </source>
</evidence>
<dbReference type="PANTHER" id="PTHR30349">
    <property type="entry name" value="PHAGE INTEGRASE-RELATED"/>
    <property type="match status" value="1"/>
</dbReference>